<name>A0A9W9JCZ5_9EURO</name>
<dbReference type="AlphaFoldDB" id="A0A9W9JCZ5"/>
<dbReference type="GeneID" id="83182324"/>
<dbReference type="RefSeq" id="XP_058305011.1">
    <property type="nucleotide sequence ID" value="XM_058455023.1"/>
</dbReference>
<reference evidence="1" key="1">
    <citation type="submission" date="2022-12" db="EMBL/GenBank/DDBJ databases">
        <authorList>
            <person name="Petersen C."/>
        </authorList>
    </citation>
    <scope>NUCLEOTIDE SEQUENCE</scope>
    <source>
        <strain evidence="1">IBT 15544</strain>
    </source>
</reference>
<reference evidence="1" key="2">
    <citation type="journal article" date="2023" name="IMA Fungus">
        <title>Comparative genomic study of the Penicillium genus elucidates a diverse pangenome and 15 lateral gene transfer events.</title>
        <authorList>
            <person name="Petersen C."/>
            <person name="Sorensen T."/>
            <person name="Nielsen M.R."/>
            <person name="Sondergaard T.E."/>
            <person name="Sorensen J.L."/>
            <person name="Fitzpatrick D.A."/>
            <person name="Frisvad J.C."/>
            <person name="Nielsen K.L."/>
        </authorList>
    </citation>
    <scope>NUCLEOTIDE SEQUENCE</scope>
    <source>
        <strain evidence="1">IBT 15544</strain>
    </source>
</reference>
<keyword evidence="2" id="KW-1185">Reference proteome</keyword>
<organism evidence="1 2">
    <name type="scientific">Penicillium cinerascens</name>
    <dbReference type="NCBI Taxonomy" id="70096"/>
    <lineage>
        <taxon>Eukaryota</taxon>
        <taxon>Fungi</taxon>
        <taxon>Dikarya</taxon>
        <taxon>Ascomycota</taxon>
        <taxon>Pezizomycotina</taxon>
        <taxon>Eurotiomycetes</taxon>
        <taxon>Eurotiomycetidae</taxon>
        <taxon>Eurotiales</taxon>
        <taxon>Aspergillaceae</taxon>
        <taxon>Penicillium</taxon>
    </lineage>
</organism>
<proteinExistence type="predicted"/>
<dbReference type="EMBL" id="JAPQKR010000015">
    <property type="protein sequence ID" value="KAJ5194523.1"/>
    <property type="molecule type" value="Genomic_DNA"/>
</dbReference>
<dbReference type="Proteomes" id="UP001150904">
    <property type="component" value="Unassembled WGS sequence"/>
</dbReference>
<sequence>MILSTTTSMLSMILIWKLDDENRFERGRIHQEKYRDCVDVPGVLCVVGPQFCIPSEDPNYPTAIKAALSGLGFGIFFLICPY</sequence>
<evidence type="ECO:0000313" key="1">
    <source>
        <dbReference type="EMBL" id="KAJ5194523.1"/>
    </source>
</evidence>
<evidence type="ECO:0000313" key="2">
    <source>
        <dbReference type="Proteomes" id="UP001150904"/>
    </source>
</evidence>
<comment type="caution">
    <text evidence="1">The sequence shown here is derived from an EMBL/GenBank/DDBJ whole genome shotgun (WGS) entry which is preliminary data.</text>
</comment>
<protein>
    <submittedName>
        <fullName evidence="1">Uncharacterized protein</fullName>
    </submittedName>
</protein>
<accession>A0A9W9JCZ5</accession>
<gene>
    <name evidence="1" type="ORF">N7498_007961</name>
</gene>